<accession>A0ABR0AR45</accession>
<name>A0ABR0AR45_9CRUS</name>
<sequence>MQETVIDMDAKVYRVRNCVMELYAFYHLTASLQIYSNACVLFDCNVQLLFLNYTGKIIFTSFFHLSLKPGKSRIWLMHTNTILSSLNVKHGVNLIENSKII</sequence>
<reference evidence="1 2" key="1">
    <citation type="journal article" date="2023" name="Nucleic Acids Res.">
        <title>The hologenome of Daphnia magna reveals possible DNA methylation and microbiome-mediated evolution of the host genome.</title>
        <authorList>
            <person name="Chaturvedi A."/>
            <person name="Li X."/>
            <person name="Dhandapani V."/>
            <person name="Marshall H."/>
            <person name="Kissane S."/>
            <person name="Cuenca-Cambronero M."/>
            <person name="Asole G."/>
            <person name="Calvet F."/>
            <person name="Ruiz-Romero M."/>
            <person name="Marangio P."/>
            <person name="Guigo R."/>
            <person name="Rago D."/>
            <person name="Mirbahai L."/>
            <person name="Eastwood N."/>
            <person name="Colbourne J.K."/>
            <person name="Zhou J."/>
            <person name="Mallon E."/>
            <person name="Orsini L."/>
        </authorList>
    </citation>
    <scope>NUCLEOTIDE SEQUENCE [LARGE SCALE GENOMIC DNA]</scope>
    <source>
        <strain evidence="1">LRV0_1</strain>
    </source>
</reference>
<dbReference type="Proteomes" id="UP001234178">
    <property type="component" value="Unassembled WGS sequence"/>
</dbReference>
<dbReference type="EMBL" id="JAOYFB010000038">
    <property type="protein sequence ID" value="KAK4027566.1"/>
    <property type="molecule type" value="Genomic_DNA"/>
</dbReference>
<evidence type="ECO:0000313" key="1">
    <source>
        <dbReference type="EMBL" id="KAK4027566.1"/>
    </source>
</evidence>
<gene>
    <name evidence="1" type="ORF">OUZ56_016608</name>
</gene>
<protein>
    <submittedName>
        <fullName evidence="1">Uncharacterized protein</fullName>
    </submittedName>
</protein>
<organism evidence="1 2">
    <name type="scientific">Daphnia magna</name>
    <dbReference type="NCBI Taxonomy" id="35525"/>
    <lineage>
        <taxon>Eukaryota</taxon>
        <taxon>Metazoa</taxon>
        <taxon>Ecdysozoa</taxon>
        <taxon>Arthropoda</taxon>
        <taxon>Crustacea</taxon>
        <taxon>Branchiopoda</taxon>
        <taxon>Diplostraca</taxon>
        <taxon>Cladocera</taxon>
        <taxon>Anomopoda</taxon>
        <taxon>Daphniidae</taxon>
        <taxon>Daphnia</taxon>
    </lineage>
</organism>
<proteinExistence type="predicted"/>
<keyword evidence="2" id="KW-1185">Reference proteome</keyword>
<comment type="caution">
    <text evidence="1">The sequence shown here is derived from an EMBL/GenBank/DDBJ whole genome shotgun (WGS) entry which is preliminary data.</text>
</comment>
<evidence type="ECO:0000313" key="2">
    <source>
        <dbReference type="Proteomes" id="UP001234178"/>
    </source>
</evidence>